<feature type="compositionally biased region" description="Low complexity" evidence="5">
    <location>
        <begin position="34"/>
        <end position="52"/>
    </location>
</feature>
<feature type="region of interest" description="Disordered" evidence="5">
    <location>
        <begin position="34"/>
        <end position="76"/>
    </location>
</feature>
<keyword evidence="3" id="KW-1133">Transmembrane helix</keyword>
<name>A0A239C9G7_9ACTN</name>
<dbReference type="PANTHER" id="PTHR30168:SF0">
    <property type="entry name" value="INNER MEMBRANE PROTEIN"/>
    <property type="match status" value="1"/>
</dbReference>
<reference evidence="6 7" key="1">
    <citation type="submission" date="2017-06" db="EMBL/GenBank/DDBJ databases">
        <authorList>
            <person name="Kim H.J."/>
            <person name="Triplett B.A."/>
        </authorList>
    </citation>
    <scope>NUCLEOTIDE SEQUENCE [LARGE SCALE GENOMIC DNA]</scope>
    <source>
        <strain evidence="6 7">CGMCC 4.2132</strain>
    </source>
</reference>
<dbReference type="InterPro" id="IPR007343">
    <property type="entry name" value="Uncharacterised_pept_Zn_put"/>
</dbReference>
<dbReference type="Pfam" id="PF04228">
    <property type="entry name" value="Zn_peptidase"/>
    <property type="match status" value="1"/>
</dbReference>
<evidence type="ECO:0000256" key="4">
    <source>
        <dbReference type="ARBA" id="ARBA00023136"/>
    </source>
</evidence>
<comment type="subcellular location">
    <subcellularLocation>
        <location evidence="1">Membrane</location>
        <topology evidence="1">Single-pass membrane protein</topology>
    </subcellularLocation>
</comment>
<evidence type="ECO:0008006" key="8">
    <source>
        <dbReference type="Google" id="ProtNLM"/>
    </source>
</evidence>
<dbReference type="GO" id="GO:0016020">
    <property type="term" value="C:membrane"/>
    <property type="evidence" value="ECO:0007669"/>
    <property type="project" value="UniProtKB-SubCell"/>
</dbReference>
<evidence type="ECO:0000313" key="6">
    <source>
        <dbReference type="EMBL" id="SNS16875.1"/>
    </source>
</evidence>
<evidence type="ECO:0000256" key="1">
    <source>
        <dbReference type="ARBA" id="ARBA00004167"/>
    </source>
</evidence>
<evidence type="ECO:0000313" key="7">
    <source>
        <dbReference type="Proteomes" id="UP000198282"/>
    </source>
</evidence>
<dbReference type="EMBL" id="FZOD01000005">
    <property type="protein sequence ID" value="SNS16875.1"/>
    <property type="molecule type" value="Genomic_DNA"/>
</dbReference>
<protein>
    <recommendedName>
        <fullName evidence="8">Neutral zinc metallopeptidase</fullName>
    </recommendedName>
</protein>
<evidence type="ECO:0000256" key="3">
    <source>
        <dbReference type="ARBA" id="ARBA00022989"/>
    </source>
</evidence>
<accession>A0A239C9G7</accession>
<dbReference type="Proteomes" id="UP000198282">
    <property type="component" value="Unassembled WGS sequence"/>
</dbReference>
<sequence length="306" mass="32803">MDTLPPRRPSSLLLASLVFLVAAAGIVIIATPSSTPSSAPPAAEAAPPASKVVPPPAKAPSAARVPLAKERAAPSGRAAATASPLYRVGAMPKVRCRAGQIQPGNAASYRSFMTGVNRCLNLAWRTQFKKARLPFSPPKLRFVTSQVSSPCGRWPTGAGGYYCSVNRTIYIGVTRKILKDAYGPNHAQFMAHEYAHHVQQLAGILPYYGQSSWHAKPSARLALSRRLELQADCLASAFLREAAGSLSVTRQHWDAMVQWISANGDKTWPRNDHGKGRNQAYWMERGFASGSPASCNTGLASPRSVS</sequence>
<gene>
    <name evidence="6" type="ORF">SAMN05216276_100580</name>
</gene>
<keyword evidence="2" id="KW-0812">Transmembrane</keyword>
<dbReference type="PANTHER" id="PTHR30168">
    <property type="entry name" value="PUTATIVE MEMBRANE PROTEIN YPFJ"/>
    <property type="match status" value="1"/>
</dbReference>
<evidence type="ECO:0000256" key="5">
    <source>
        <dbReference type="SAM" id="MobiDB-lite"/>
    </source>
</evidence>
<keyword evidence="7" id="KW-1185">Reference proteome</keyword>
<evidence type="ECO:0000256" key="2">
    <source>
        <dbReference type="ARBA" id="ARBA00022692"/>
    </source>
</evidence>
<dbReference type="AlphaFoldDB" id="A0A239C9G7"/>
<keyword evidence="4" id="KW-0472">Membrane</keyword>
<proteinExistence type="predicted"/>
<organism evidence="6 7">
    <name type="scientific">Streptosporangium subroseum</name>
    <dbReference type="NCBI Taxonomy" id="106412"/>
    <lineage>
        <taxon>Bacteria</taxon>
        <taxon>Bacillati</taxon>
        <taxon>Actinomycetota</taxon>
        <taxon>Actinomycetes</taxon>
        <taxon>Streptosporangiales</taxon>
        <taxon>Streptosporangiaceae</taxon>
        <taxon>Streptosporangium</taxon>
    </lineage>
</organism>